<evidence type="ECO:0000313" key="3">
    <source>
        <dbReference type="Proteomes" id="UP000516437"/>
    </source>
</evidence>
<proteinExistence type="predicted"/>
<sequence length="445" mass="49650">MRSSRYPHSDHYDEQRLREEVIYLHSLWHHGPPPNPDLTIPNPRPSYSIVPHVPNLSYNLHYPLHPVQTPNLNPVSKYPLHYQQTLHRDLLSNYPLYSQEATRPKPFTNYSLQPTNPTSFKKESTTISATVPKKTRSRGNKNKKMPRSDPQPDSGLKWPCPKPQEPGLEISGWASPKPALAPATQPLSTEDRDRFASIQMQHRAFESCRDFLNKRFCSVSDEDEDDDEETSEEESEENEEFGFFFKMFVEDCELRTYYEKNHETGDFCCLVCGGIGKKVWKRFKGCVGLVQHAATISKTKRKRAHRAFGQVVCKVLGWDIDCFPTIVLKDEPLGRSLAKPSEPQGEPEGKADDNKEDPDVIRGGAASVDGNSGENAVSVNASGGSGENAAVVEENGGENTVFASDKNGENSVPLDESNGENLVCVSGGNRDVLDKETCDVQPSSC</sequence>
<keyword evidence="3" id="KW-1185">Reference proteome</keyword>
<dbReference type="PANTHER" id="PTHR34546:SF3">
    <property type="entry name" value="OS06G0153600 PROTEIN"/>
    <property type="match status" value="1"/>
</dbReference>
<reference evidence="2 3" key="1">
    <citation type="journal article" date="2019" name="Plant Biotechnol. J.">
        <title>The red bayberry genome and genetic basis of sex determination.</title>
        <authorList>
            <person name="Jia H.M."/>
            <person name="Jia H.J."/>
            <person name="Cai Q.L."/>
            <person name="Wang Y."/>
            <person name="Zhao H.B."/>
            <person name="Yang W.F."/>
            <person name="Wang G.Y."/>
            <person name="Li Y.H."/>
            <person name="Zhan D.L."/>
            <person name="Shen Y.T."/>
            <person name="Niu Q.F."/>
            <person name="Chang L."/>
            <person name="Qiu J."/>
            <person name="Zhao L."/>
            <person name="Xie H.B."/>
            <person name="Fu W.Y."/>
            <person name="Jin J."/>
            <person name="Li X.W."/>
            <person name="Jiao Y."/>
            <person name="Zhou C.C."/>
            <person name="Tu T."/>
            <person name="Chai C.Y."/>
            <person name="Gao J.L."/>
            <person name="Fan L.J."/>
            <person name="van de Weg E."/>
            <person name="Wang J.Y."/>
            <person name="Gao Z.S."/>
        </authorList>
    </citation>
    <scope>NUCLEOTIDE SEQUENCE [LARGE SCALE GENOMIC DNA]</scope>
    <source>
        <tissue evidence="2">Leaves</tissue>
    </source>
</reference>
<evidence type="ECO:0000313" key="2">
    <source>
        <dbReference type="EMBL" id="KAB1216480.1"/>
    </source>
</evidence>
<accession>A0A6A1W102</accession>
<feature type="compositionally biased region" description="Basic and acidic residues" evidence="1">
    <location>
        <begin position="347"/>
        <end position="360"/>
    </location>
</feature>
<feature type="compositionally biased region" description="Polar residues" evidence="1">
    <location>
        <begin position="369"/>
        <end position="382"/>
    </location>
</feature>
<feature type="region of interest" description="Disordered" evidence="1">
    <location>
        <begin position="102"/>
        <end position="185"/>
    </location>
</feature>
<gene>
    <name evidence="2" type="ORF">CJ030_MR4G018575</name>
</gene>
<dbReference type="OrthoDB" id="1929495at2759"/>
<feature type="region of interest" description="Disordered" evidence="1">
    <location>
        <begin position="220"/>
        <end position="239"/>
    </location>
</feature>
<feature type="compositionally biased region" description="Basic residues" evidence="1">
    <location>
        <begin position="133"/>
        <end position="145"/>
    </location>
</feature>
<feature type="compositionally biased region" description="Polar residues" evidence="1">
    <location>
        <begin position="108"/>
        <end position="129"/>
    </location>
</feature>
<protein>
    <submittedName>
        <fullName evidence="2">Uncharacterized protein</fullName>
    </submittedName>
</protein>
<comment type="caution">
    <text evidence="2">The sequence shown here is derived from an EMBL/GenBank/DDBJ whole genome shotgun (WGS) entry which is preliminary data.</text>
</comment>
<dbReference type="AlphaFoldDB" id="A0A6A1W102"/>
<dbReference type="PANTHER" id="PTHR34546">
    <property type="entry name" value="OS06G0153600 PROTEIN"/>
    <property type="match status" value="1"/>
</dbReference>
<dbReference type="Proteomes" id="UP000516437">
    <property type="component" value="Chromosome 4"/>
</dbReference>
<organism evidence="2 3">
    <name type="scientific">Morella rubra</name>
    <name type="common">Chinese bayberry</name>
    <dbReference type="NCBI Taxonomy" id="262757"/>
    <lineage>
        <taxon>Eukaryota</taxon>
        <taxon>Viridiplantae</taxon>
        <taxon>Streptophyta</taxon>
        <taxon>Embryophyta</taxon>
        <taxon>Tracheophyta</taxon>
        <taxon>Spermatophyta</taxon>
        <taxon>Magnoliopsida</taxon>
        <taxon>eudicotyledons</taxon>
        <taxon>Gunneridae</taxon>
        <taxon>Pentapetalae</taxon>
        <taxon>rosids</taxon>
        <taxon>fabids</taxon>
        <taxon>Fagales</taxon>
        <taxon>Myricaceae</taxon>
        <taxon>Morella</taxon>
    </lineage>
</organism>
<name>A0A6A1W102_9ROSI</name>
<dbReference type="EMBL" id="RXIC02000022">
    <property type="protein sequence ID" value="KAB1216480.1"/>
    <property type="molecule type" value="Genomic_DNA"/>
</dbReference>
<evidence type="ECO:0000256" key="1">
    <source>
        <dbReference type="SAM" id="MobiDB-lite"/>
    </source>
</evidence>
<feature type="region of interest" description="Disordered" evidence="1">
    <location>
        <begin position="334"/>
        <end position="420"/>
    </location>
</feature>